<proteinExistence type="predicted"/>
<dbReference type="Gene3D" id="1.10.510.10">
    <property type="entry name" value="Transferase(Phosphotransferase) domain 1"/>
    <property type="match status" value="1"/>
</dbReference>
<dbReference type="OrthoDB" id="5800476at2759"/>
<dbReference type="VEuPathDB" id="TrichDB:TRFO_35059"/>
<organism evidence="1 2">
    <name type="scientific">Tritrichomonas foetus</name>
    <dbReference type="NCBI Taxonomy" id="1144522"/>
    <lineage>
        <taxon>Eukaryota</taxon>
        <taxon>Metamonada</taxon>
        <taxon>Parabasalia</taxon>
        <taxon>Tritrichomonadida</taxon>
        <taxon>Tritrichomonadidae</taxon>
        <taxon>Tritrichomonas</taxon>
    </lineage>
</organism>
<dbReference type="InterPro" id="IPR011009">
    <property type="entry name" value="Kinase-like_dom_sf"/>
</dbReference>
<evidence type="ECO:0000313" key="2">
    <source>
        <dbReference type="Proteomes" id="UP000179807"/>
    </source>
</evidence>
<gene>
    <name evidence="1" type="ORF">TRFO_35059</name>
</gene>
<protein>
    <recommendedName>
        <fullName evidence="3">Non-specific serine/threonine protein kinase</fullName>
    </recommendedName>
</protein>
<evidence type="ECO:0008006" key="3">
    <source>
        <dbReference type="Google" id="ProtNLM"/>
    </source>
</evidence>
<dbReference type="Proteomes" id="UP000179807">
    <property type="component" value="Unassembled WGS sequence"/>
</dbReference>
<dbReference type="SUPFAM" id="SSF56112">
    <property type="entry name" value="Protein kinase-like (PK-like)"/>
    <property type="match status" value="1"/>
</dbReference>
<reference evidence="1" key="1">
    <citation type="submission" date="2016-10" db="EMBL/GenBank/DDBJ databases">
        <authorList>
            <person name="Benchimol M."/>
            <person name="Almeida L.G."/>
            <person name="Vasconcelos A.T."/>
            <person name="Perreira-Neves A."/>
            <person name="Rosa I.A."/>
            <person name="Tasca T."/>
            <person name="Bogo M.R."/>
            <person name="de Souza W."/>
        </authorList>
    </citation>
    <scope>NUCLEOTIDE SEQUENCE [LARGE SCALE GENOMIC DNA]</scope>
    <source>
        <strain evidence="1">K</strain>
    </source>
</reference>
<comment type="caution">
    <text evidence="1">The sequence shown here is derived from an EMBL/GenBank/DDBJ whole genome shotgun (WGS) entry which is preliminary data.</text>
</comment>
<dbReference type="GeneID" id="94844736"/>
<dbReference type="RefSeq" id="XP_068351630.1">
    <property type="nucleotide sequence ID" value="XM_068510032.1"/>
</dbReference>
<dbReference type="PANTHER" id="PTHR11909">
    <property type="entry name" value="CASEIN KINASE-RELATED"/>
    <property type="match status" value="1"/>
</dbReference>
<evidence type="ECO:0000313" key="1">
    <source>
        <dbReference type="EMBL" id="OHS98493.1"/>
    </source>
</evidence>
<dbReference type="AlphaFoldDB" id="A0A1J4JLS9"/>
<accession>A0A1J4JLS9</accession>
<dbReference type="InterPro" id="IPR050235">
    <property type="entry name" value="CK1_Ser-Thr_kinase"/>
</dbReference>
<dbReference type="EMBL" id="MLAK01001051">
    <property type="protein sequence ID" value="OHS98493.1"/>
    <property type="molecule type" value="Genomic_DNA"/>
</dbReference>
<sequence>MAGTARYLSINGHLGIEASRRDDLESLAYTLIYLLKGNLPWMNLPIKPKKGEDKYSVIAKRKISTQIKDLCDGIPEEFAIFLQQVRSLRFEDEPDYAFYKKLFRTLYMKNNYLYDMKYDWSIDLD</sequence>
<keyword evidence="2" id="KW-1185">Reference proteome</keyword>
<name>A0A1J4JLS9_9EUKA</name>